<evidence type="ECO:0000259" key="1">
    <source>
        <dbReference type="PROSITE" id="PS50904"/>
    </source>
</evidence>
<reference evidence="2 3" key="1">
    <citation type="submission" date="2018-11" db="EMBL/GenBank/DDBJ databases">
        <authorList>
            <consortium name="Pathogen Informatics"/>
        </authorList>
    </citation>
    <scope>NUCLEOTIDE SEQUENCE [LARGE SCALE GENOMIC DNA]</scope>
</reference>
<dbReference type="PANTHER" id="PTHR11158">
    <property type="entry name" value="MSF1/PX19 RELATED"/>
    <property type="match status" value="1"/>
</dbReference>
<evidence type="ECO:0000313" key="3">
    <source>
        <dbReference type="Proteomes" id="UP000281553"/>
    </source>
</evidence>
<dbReference type="InterPro" id="IPR006797">
    <property type="entry name" value="PRELI/MSF1_dom"/>
</dbReference>
<evidence type="ECO:0000313" key="2">
    <source>
        <dbReference type="EMBL" id="VDN15836.1"/>
    </source>
</evidence>
<dbReference type="OrthoDB" id="407630at2759"/>
<dbReference type="Proteomes" id="UP000281553">
    <property type="component" value="Unassembled WGS sequence"/>
</dbReference>
<gene>
    <name evidence="2" type="ORF">DILT_LOCUS11667</name>
</gene>
<dbReference type="Pfam" id="PF04707">
    <property type="entry name" value="PRELI"/>
    <property type="match status" value="2"/>
</dbReference>
<accession>A0A3P7PCS7</accession>
<dbReference type="EMBL" id="UYRU01063778">
    <property type="protein sequence ID" value="VDN15836.1"/>
    <property type="molecule type" value="Genomic_DNA"/>
</dbReference>
<sequence>MVASPYTWEGEFVLHKPWADVMRAAQVKYPNPFNPNVLSIDVLSREIDPDESNNVDLRGVIKAYEKLEYKAHPENKEWTVVRHTVAVDAFSLVAYPALSVSKKNAKLVGRLIFPYSCAAVQT</sequence>
<name>A0A3P7PCS7_DIBLA</name>
<keyword evidence="3" id="KW-1185">Reference proteome</keyword>
<dbReference type="InterPro" id="IPR037365">
    <property type="entry name" value="Slowmo/Ups"/>
</dbReference>
<dbReference type="AlphaFoldDB" id="A0A3P7PCS7"/>
<dbReference type="PROSITE" id="PS50904">
    <property type="entry name" value="PRELI_MSF1"/>
    <property type="match status" value="1"/>
</dbReference>
<protein>
    <recommendedName>
        <fullName evidence="1">PRELI/MSF1 domain-containing protein</fullName>
    </recommendedName>
</protein>
<dbReference type="GO" id="GO:0005758">
    <property type="term" value="C:mitochondrial intermembrane space"/>
    <property type="evidence" value="ECO:0007669"/>
    <property type="project" value="InterPro"/>
</dbReference>
<organism evidence="2 3">
    <name type="scientific">Dibothriocephalus latus</name>
    <name type="common">Fish tapeworm</name>
    <name type="synonym">Diphyllobothrium latum</name>
    <dbReference type="NCBI Taxonomy" id="60516"/>
    <lineage>
        <taxon>Eukaryota</taxon>
        <taxon>Metazoa</taxon>
        <taxon>Spiralia</taxon>
        <taxon>Lophotrochozoa</taxon>
        <taxon>Platyhelminthes</taxon>
        <taxon>Cestoda</taxon>
        <taxon>Eucestoda</taxon>
        <taxon>Diphyllobothriidea</taxon>
        <taxon>Diphyllobothriidae</taxon>
        <taxon>Dibothriocephalus</taxon>
    </lineage>
</organism>
<proteinExistence type="predicted"/>
<feature type="domain" description="PRELI/MSF1" evidence="1">
    <location>
        <begin position="5"/>
        <end position="122"/>
    </location>
</feature>